<feature type="region of interest" description="Disordered" evidence="1">
    <location>
        <begin position="1"/>
        <end position="24"/>
    </location>
</feature>
<evidence type="ECO:0000259" key="2">
    <source>
        <dbReference type="PROSITE" id="PS51192"/>
    </source>
</evidence>
<sequence length="829" mass="92269">MPPDTPSATAARPGNRRTPRPDQNAAIDAAVRHLKRPRSRGHIVSACGTGKTLIALRTAEALDTHHLLIAVPSRDLIGQWASAARADGRTEPLMAVSSLDAGKHPLLADAGALSTSSGEYLAYWLAQRRKRRERATVFVTLDSLARIEETQHTIFPVPVFDLLVVDEAHRTAGSWDKQWTMIHDNTRILADRRLYLTATPYEWEAPRLAEAPDARPRPKRTATTAPAWGAPSLIASMDDAKVFGPRLHTYSHADAIEDGVLADYQLLVPTITDTDLRTLLTNQDAQTGFGPTARRTSALHLAILKAMNEHDLHHVIVYFQQIADASDFARQFPHTLRTLPADQHPSWAADLSVQSINGTHTPEQRQKIQNRFIAAPRGILTNAQVLGEGVDLPAVDAIVFADRTASVRRIVQALGRALRKPPTLDTKTASLVIPAYIPPDADPTDLLDTPYEALWLVTAALRHHDQSIAARAPRKNTKRRLETDTHQLIARRFRFDFTLEADSIARAMDLLAWPADGAVLSAPRRAGLAAAVRYHAEHGHLRVPTNYEDAYGYRLGSFITGQRTAYHQDTLTPDWIAELEALGMVWDENQAAWQANLATVEAFHAVHGHLAIPATAPGGQFLVDQRAQARKDLLTPSREQHFTALDPNWTLPHGPDWHRKYHLLRRHIEAGHDPATLRQDLVIDRVKAGGWLHRQFTTWNQLADGQRALLTRLGLTPNQVPLPVRNKSTSTTSTTPGTRTRRRSFQQTAELLRLFVERWGRPPGAREGMEIDGEQVMIGPWLCKVRTKQKARQLTEEQDQLMTEILKSNWTATGRATSTEDPHPASKIT</sequence>
<gene>
    <name evidence="4" type="ORF">OG929_00005</name>
    <name evidence="5" type="ORF">OG929_44625</name>
</gene>
<dbReference type="InterPro" id="IPR001650">
    <property type="entry name" value="Helicase_C-like"/>
</dbReference>
<dbReference type="EMBL" id="CP109011">
    <property type="protein sequence ID" value="WUT48922.1"/>
    <property type="molecule type" value="Genomic_DNA"/>
</dbReference>
<dbReference type="SUPFAM" id="SSF52540">
    <property type="entry name" value="P-loop containing nucleoside triphosphate hydrolases"/>
    <property type="match status" value="1"/>
</dbReference>
<dbReference type="SMART" id="SM00487">
    <property type="entry name" value="DEXDc"/>
    <property type="match status" value="1"/>
</dbReference>
<feature type="region of interest" description="Disordered" evidence="1">
    <location>
        <begin position="720"/>
        <end position="744"/>
    </location>
</feature>
<dbReference type="Pfam" id="PF04851">
    <property type="entry name" value="ResIII"/>
    <property type="match status" value="1"/>
</dbReference>
<name>A0ABZ1WMJ3_9ACTN</name>
<dbReference type="EMBL" id="CP109011">
    <property type="protein sequence ID" value="WUT40755.1"/>
    <property type="molecule type" value="Genomic_DNA"/>
</dbReference>
<dbReference type="InterPro" id="IPR006935">
    <property type="entry name" value="Helicase/UvrB_N"/>
</dbReference>
<keyword evidence="6" id="KW-1185">Reference proteome</keyword>
<dbReference type="PROSITE" id="PS51192">
    <property type="entry name" value="HELICASE_ATP_BIND_1"/>
    <property type="match status" value="1"/>
</dbReference>
<dbReference type="Gene3D" id="6.10.140.530">
    <property type="match status" value="1"/>
</dbReference>
<protein>
    <submittedName>
        <fullName evidence="4">Helicase associated domain protein</fullName>
    </submittedName>
</protein>
<dbReference type="Gene3D" id="3.40.50.300">
    <property type="entry name" value="P-loop containing nucleotide triphosphate hydrolases"/>
    <property type="match status" value="2"/>
</dbReference>
<dbReference type="Pfam" id="PF00271">
    <property type="entry name" value="Helicase_C"/>
    <property type="match status" value="1"/>
</dbReference>
<evidence type="ECO:0000259" key="3">
    <source>
        <dbReference type="PROSITE" id="PS51194"/>
    </source>
</evidence>
<feature type="compositionally biased region" description="Low complexity" evidence="1">
    <location>
        <begin position="728"/>
        <end position="738"/>
    </location>
</feature>
<dbReference type="CDD" id="cd18785">
    <property type="entry name" value="SF2_C"/>
    <property type="match status" value="1"/>
</dbReference>
<dbReference type="Pfam" id="PF03457">
    <property type="entry name" value="HA"/>
    <property type="match status" value="2"/>
</dbReference>
<feature type="domain" description="Helicase C-terminal" evidence="3">
    <location>
        <begin position="298"/>
        <end position="469"/>
    </location>
</feature>
<evidence type="ECO:0000313" key="5">
    <source>
        <dbReference type="EMBL" id="WUT48922.1"/>
    </source>
</evidence>
<reference evidence="4" key="1">
    <citation type="submission" date="2022-10" db="EMBL/GenBank/DDBJ databases">
        <title>The complete genomes of actinobacterial strains from the NBC collection.</title>
        <authorList>
            <person name="Joergensen T.S."/>
            <person name="Alvarez Arevalo M."/>
            <person name="Sterndorff E.B."/>
            <person name="Faurdal D."/>
            <person name="Vuksanovic O."/>
            <person name="Mourched A.-S."/>
            <person name="Charusanti P."/>
            <person name="Shaw S."/>
            <person name="Blin K."/>
            <person name="Weber T."/>
        </authorList>
    </citation>
    <scope>NUCLEOTIDE SEQUENCE</scope>
    <source>
        <strain evidence="4">NBC_00686</strain>
    </source>
</reference>
<dbReference type="InterPro" id="IPR005114">
    <property type="entry name" value="Helicase_assoc"/>
</dbReference>
<dbReference type="InterPro" id="IPR027417">
    <property type="entry name" value="P-loop_NTPase"/>
</dbReference>
<dbReference type="PANTHER" id="PTHR47396">
    <property type="entry name" value="TYPE I RESTRICTION ENZYME ECOKI R PROTEIN"/>
    <property type="match status" value="1"/>
</dbReference>
<feature type="domain" description="Helicase ATP-binding" evidence="2">
    <location>
        <begin position="32"/>
        <end position="200"/>
    </location>
</feature>
<dbReference type="InterPro" id="IPR050742">
    <property type="entry name" value="Helicase_Restrict-Modif_Enz"/>
</dbReference>
<dbReference type="PANTHER" id="PTHR47396:SF1">
    <property type="entry name" value="ATP-DEPENDENT HELICASE IRC3-RELATED"/>
    <property type="match status" value="1"/>
</dbReference>
<organism evidence="4 6">
    <name type="scientific">Streptomyces pseudovenezuelae</name>
    <dbReference type="NCBI Taxonomy" id="67350"/>
    <lineage>
        <taxon>Bacteria</taxon>
        <taxon>Bacillati</taxon>
        <taxon>Actinomycetota</taxon>
        <taxon>Actinomycetes</taxon>
        <taxon>Kitasatosporales</taxon>
        <taxon>Streptomycetaceae</taxon>
        <taxon>Streptomyces</taxon>
        <taxon>Streptomyces aurantiacus group</taxon>
    </lineage>
</organism>
<proteinExistence type="predicted"/>
<dbReference type="InterPro" id="IPR014001">
    <property type="entry name" value="Helicase_ATP-bd"/>
</dbReference>
<dbReference type="RefSeq" id="WP_329256667.1">
    <property type="nucleotide sequence ID" value="NZ_CP109011.1"/>
</dbReference>
<accession>A0ABZ1WMJ3</accession>
<evidence type="ECO:0000313" key="4">
    <source>
        <dbReference type="EMBL" id="WUT40755.1"/>
    </source>
</evidence>
<evidence type="ECO:0000256" key="1">
    <source>
        <dbReference type="SAM" id="MobiDB-lite"/>
    </source>
</evidence>
<dbReference type="Proteomes" id="UP001432168">
    <property type="component" value="Chromosome"/>
</dbReference>
<dbReference type="SMART" id="SM00490">
    <property type="entry name" value="HELICc"/>
    <property type="match status" value="1"/>
</dbReference>
<dbReference type="PROSITE" id="PS51194">
    <property type="entry name" value="HELICASE_CTER"/>
    <property type="match status" value="1"/>
</dbReference>
<evidence type="ECO:0000313" key="6">
    <source>
        <dbReference type="Proteomes" id="UP001432168"/>
    </source>
</evidence>